<comment type="subcellular location">
    <subcellularLocation>
        <location evidence="1">Membrane</location>
    </subcellularLocation>
</comment>
<dbReference type="PANTHER" id="PTHR13683:SF375">
    <property type="entry name" value="PEPTIDASE A1 DOMAIN-CONTAINING PROTEIN"/>
    <property type="match status" value="1"/>
</dbReference>
<feature type="active site" evidence="11">
    <location>
        <position position="320"/>
    </location>
</feature>
<dbReference type="GO" id="GO:0006508">
    <property type="term" value="P:proteolysis"/>
    <property type="evidence" value="ECO:0007669"/>
    <property type="project" value="UniProtKB-KW"/>
</dbReference>
<comment type="caution">
    <text evidence="13">The sequence shown here is derived from an EMBL/GenBank/DDBJ whole genome shotgun (WGS) entry which is preliminary data.</text>
</comment>
<evidence type="ECO:0000256" key="11">
    <source>
        <dbReference type="PIRSR" id="PIRSR601461-1"/>
    </source>
</evidence>
<evidence type="ECO:0000256" key="9">
    <source>
        <dbReference type="ARBA" id="ARBA00023136"/>
    </source>
</evidence>
<evidence type="ECO:0000256" key="5">
    <source>
        <dbReference type="ARBA" id="ARBA00022729"/>
    </source>
</evidence>
<keyword evidence="9" id="KW-0472">Membrane</keyword>
<reference evidence="13 14" key="1">
    <citation type="journal article" date="2023" name="Hortic Res">
        <title>Pangenome of water caltrop reveals structural variations and asymmetric subgenome divergence after allopolyploidization.</title>
        <authorList>
            <person name="Zhang X."/>
            <person name="Chen Y."/>
            <person name="Wang L."/>
            <person name="Yuan Y."/>
            <person name="Fang M."/>
            <person name="Shi L."/>
            <person name="Lu R."/>
            <person name="Comes H.P."/>
            <person name="Ma Y."/>
            <person name="Chen Y."/>
            <person name="Huang G."/>
            <person name="Zhou Y."/>
            <person name="Zheng Z."/>
            <person name="Qiu Y."/>
        </authorList>
    </citation>
    <scope>NUCLEOTIDE SEQUENCE [LARGE SCALE GENOMIC DNA]</scope>
    <source>
        <strain evidence="13">F231</strain>
    </source>
</reference>
<keyword evidence="5" id="KW-0732">Signal</keyword>
<dbReference type="SUPFAM" id="SSF50630">
    <property type="entry name" value="Acid proteases"/>
    <property type="match status" value="1"/>
</dbReference>
<keyword evidence="6" id="KW-0064">Aspartyl protease</keyword>
<evidence type="ECO:0000313" key="13">
    <source>
        <dbReference type="EMBL" id="KAK4789259.1"/>
    </source>
</evidence>
<keyword evidence="10" id="KW-0325">Glycoprotein</keyword>
<dbReference type="InterPro" id="IPR034161">
    <property type="entry name" value="Pepsin-like_plant"/>
</dbReference>
<dbReference type="PANTHER" id="PTHR13683">
    <property type="entry name" value="ASPARTYL PROTEASES"/>
    <property type="match status" value="1"/>
</dbReference>
<keyword evidence="7" id="KW-0378">Hydrolase</keyword>
<evidence type="ECO:0000256" key="6">
    <source>
        <dbReference type="ARBA" id="ARBA00022750"/>
    </source>
</evidence>
<evidence type="ECO:0000256" key="2">
    <source>
        <dbReference type="ARBA" id="ARBA00007447"/>
    </source>
</evidence>
<gene>
    <name evidence="13" type="ORF">SAY86_020578</name>
</gene>
<keyword evidence="3" id="KW-0645">Protease</keyword>
<evidence type="ECO:0000313" key="14">
    <source>
        <dbReference type="Proteomes" id="UP001346149"/>
    </source>
</evidence>
<dbReference type="InterPro" id="IPR021109">
    <property type="entry name" value="Peptidase_aspartic_dom_sf"/>
</dbReference>
<dbReference type="InterPro" id="IPR001461">
    <property type="entry name" value="Aspartic_peptidase_A1"/>
</dbReference>
<dbReference type="GO" id="GO:0004190">
    <property type="term" value="F:aspartic-type endopeptidase activity"/>
    <property type="evidence" value="ECO:0007669"/>
    <property type="project" value="UniProtKB-KW"/>
</dbReference>
<dbReference type="InterPro" id="IPR032799">
    <property type="entry name" value="TAXi_C"/>
</dbReference>
<dbReference type="Pfam" id="PF14543">
    <property type="entry name" value="TAXi_N"/>
    <property type="match status" value="1"/>
</dbReference>
<evidence type="ECO:0000256" key="8">
    <source>
        <dbReference type="ARBA" id="ARBA00022989"/>
    </source>
</evidence>
<organism evidence="13 14">
    <name type="scientific">Trapa natans</name>
    <name type="common">Water chestnut</name>
    <dbReference type="NCBI Taxonomy" id="22666"/>
    <lineage>
        <taxon>Eukaryota</taxon>
        <taxon>Viridiplantae</taxon>
        <taxon>Streptophyta</taxon>
        <taxon>Embryophyta</taxon>
        <taxon>Tracheophyta</taxon>
        <taxon>Spermatophyta</taxon>
        <taxon>Magnoliopsida</taxon>
        <taxon>eudicotyledons</taxon>
        <taxon>Gunneridae</taxon>
        <taxon>Pentapetalae</taxon>
        <taxon>rosids</taxon>
        <taxon>malvids</taxon>
        <taxon>Myrtales</taxon>
        <taxon>Lythraceae</taxon>
        <taxon>Trapa</taxon>
    </lineage>
</organism>
<comment type="similarity">
    <text evidence="2">Belongs to the peptidase A1 family.</text>
</comment>
<dbReference type="PROSITE" id="PS51767">
    <property type="entry name" value="PEPTIDASE_A1"/>
    <property type="match status" value="1"/>
</dbReference>
<dbReference type="EMBL" id="JAXQNO010000011">
    <property type="protein sequence ID" value="KAK4789259.1"/>
    <property type="molecule type" value="Genomic_DNA"/>
</dbReference>
<sequence length="570" mass="61482">MARQSSSTGILVLSTAAVVVVNLVMLCDGFPTTMTLQRTFPAIRDVELSHLVAHDKARHGRLLQQSSTNASEVVIDFPVGGTFNPYLVGLYYTTVQLGSPSKDFYVQIDTGSDVLWVSCSSCNGCPSKSGLNIPMTSFEPKSSSSASEISCSDDRCTKGIQSSDATCTSQNNLCGYTFKYGDGSTSSGYYVSDNLYLDETNSSSPVVFGCSTTVSGQLTKTDRAVDGIFGFGQQSLSVVSQLASQGLTPHAFSHCLKGDDNGGGILVLGEIVDPSMIYSPLVPSQSHYNLNLQSISVNGKALNIDPSVFAASANGGTIIDSGTTLAYLAESAYDPFVTAIDAAASQYVQQVPSKGNYCYLITSSETMSDVFPQVSFNFEGNASMVLGPQDYLLQQGSVFDAALQGVAEVWCIGFSSIQGGLTILGDIVLKDKIIVYDIAGQRIGWTNYNCKSLSFISSLQCNGFLLTFPYRRLNAGECVNNVDLREDRDSERTDYTGKQLVEDFAGAFDPMDGDGRSSIRVHAPWSHVPLVYRTQQSFPSPYTPAAPLVHLSVNNRNRKHPHSYRDCWFL</sequence>
<dbReference type="Gene3D" id="2.40.70.10">
    <property type="entry name" value="Acid Proteases"/>
    <property type="match status" value="2"/>
</dbReference>
<dbReference type="GO" id="GO:0016020">
    <property type="term" value="C:membrane"/>
    <property type="evidence" value="ECO:0007669"/>
    <property type="project" value="UniProtKB-SubCell"/>
</dbReference>
<dbReference type="FunFam" id="2.40.70.10:FF:000018">
    <property type="entry name" value="Aspartic proteinase-like protein 2"/>
    <property type="match status" value="1"/>
</dbReference>
<evidence type="ECO:0000256" key="3">
    <source>
        <dbReference type="ARBA" id="ARBA00022670"/>
    </source>
</evidence>
<protein>
    <recommendedName>
        <fullName evidence="12">Peptidase A1 domain-containing protein</fullName>
    </recommendedName>
</protein>
<keyword evidence="4" id="KW-0812">Transmembrane</keyword>
<proteinExistence type="inferred from homology"/>
<keyword evidence="8" id="KW-1133">Transmembrane helix</keyword>
<name>A0AAN7R1W6_TRANT</name>
<evidence type="ECO:0000256" key="4">
    <source>
        <dbReference type="ARBA" id="ARBA00022692"/>
    </source>
</evidence>
<feature type="active site" evidence="11">
    <location>
        <position position="109"/>
    </location>
</feature>
<dbReference type="AlphaFoldDB" id="A0AAN7R1W6"/>
<feature type="domain" description="Peptidase A1" evidence="12">
    <location>
        <begin position="91"/>
        <end position="446"/>
    </location>
</feature>
<evidence type="ECO:0000256" key="10">
    <source>
        <dbReference type="ARBA" id="ARBA00023180"/>
    </source>
</evidence>
<keyword evidence="14" id="KW-1185">Reference proteome</keyword>
<accession>A0AAN7R1W6</accession>
<evidence type="ECO:0000259" key="12">
    <source>
        <dbReference type="PROSITE" id="PS51767"/>
    </source>
</evidence>
<dbReference type="Pfam" id="PF14541">
    <property type="entry name" value="TAXi_C"/>
    <property type="match status" value="1"/>
</dbReference>
<evidence type="ECO:0000256" key="1">
    <source>
        <dbReference type="ARBA" id="ARBA00004370"/>
    </source>
</evidence>
<dbReference type="InterPro" id="IPR033121">
    <property type="entry name" value="PEPTIDASE_A1"/>
</dbReference>
<dbReference type="CDD" id="cd05476">
    <property type="entry name" value="pepsin_A_like_plant"/>
    <property type="match status" value="1"/>
</dbReference>
<evidence type="ECO:0000256" key="7">
    <source>
        <dbReference type="ARBA" id="ARBA00022801"/>
    </source>
</evidence>
<dbReference type="InterPro" id="IPR032861">
    <property type="entry name" value="TAXi_N"/>
</dbReference>
<dbReference type="Proteomes" id="UP001346149">
    <property type="component" value="Unassembled WGS sequence"/>
</dbReference>
<dbReference type="PRINTS" id="PR00792">
    <property type="entry name" value="PEPSIN"/>
</dbReference>